<dbReference type="EMBL" id="RKHY01000001">
    <property type="protein sequence ID" value="ROS41680.1"/>
    <property type="molecule type" value="Genomic_DNA"/>
</dbReference>
<feature type="domain" description="AB hydrolase-1" evidence="2">
    <location>
        <begin position="67"/>
        <end position="155"/>
    </location>
</feature>
<dbReference type="Pfam" id="PF00561">
    <property type="entry name" value="Abhydrolase_1"/>
    <property type="match status" value="1"/>
</dbReference>
<dbReference type="GO" id="GO:0016787">
    <property type="term" value="F:hydrolase activity"/>
    <property type="evidence" value="ECO:0007669"/>
    <property type="project" value="UniProtKB-KW"/>
</dbReference>
<sequence length="211" mass="22949">MSQRAARGCSHECDDLDRAVHLRGHGPRRHQHPRPRPARTPPGRASANGARSRRSADCSFEACGRDLDATGVERPILAGWSYGATLAAHWAARNPQRIAGVAAVDGAMPYGLTGEEGQERIRQMFHRMRFLLPLARPFGMAARMSAEQHAEVNGAEEMEASRASLEPVLARNPNLRISAKVAGNHSKIPQKDFRAVAEAVREVAAAGRVAR</sequence>
<dbReference type="AlphaFoldDB" id="A0A3N2GZM5"/>
<feature type="region of interest" description="Disordered" evidence="1">
    <location>
        <begin position="21"/>
        <end position="55"/>
    </location>
</feature>
<reference evidence="3 4" key="1">
    <citation type="submission" date="2018-11" db="EMBL/GenBank/DDBJ databases">
        <title>Sequencing the genomes of 1000 actinobacteria strains.</title>
        <authorList>
            <person name="Klenk H.-P."/>
        </authorList>
    </citation>
    <scope>NUCLEOTIDE SEQUENCE [LARGE SCALE GENOMIC DNA]</scope>
    <source>
        <strain evidence="3 4">DSM 44348</strain>
    </source>
</reference>
<evidence type="ECO:0000259" key="2">
    <source>
        <dbReference type="Pfam" id="PF00561"/>
    </source>
</evidence>
<keyword evidence="4" id="KW-1185">Reference proteome</keyword>
<comment type="caution">
    <text evidence="3">The sequence shown here is derived from an EMBL/GenBank/DDBJ whole genome shotgun (WGS) entry which is preliminary data.</text>
</comment>
<accession>A0A3N2GZM5</accession>
<feature type="compositionally biased region" description="Low complexity" evidence="1">
    <location>
        <begin position="41"/>
        <end position="50"/>
    </location>
</feature>
<organism evidence="3 4">
    <name type="scientific">Amycolatopsis thermoflava</name>
    <dbReference type="NCBI Taxonomy" id="84480"/>
    <lineage>
        <taxon>Bacteria</taxon>
        <taxon>Bacillati</taxon>
        <taxon>Actinomycetota</taxon>
        <taxon>Actinomycetes</taxon>
        <taxon>Pseudonocardiales</taxon>
        <taxon>Pseudonocardiaceae</taxon>
        <taxon>Amycolatopsis</taxon>
        <taxon>Amycolatopsis methanolica group</taxon>
    </lineage>
</organism>
<evidence type="ECO:0000313" key="4">
    <source>
        <dbReference type="Proteomes" id="UP000274843"/>
    </source>
</evidence>
<dbReference type="Gene3D" id="3.40.50.1820">
    <property type="entry name" value="alpha/beta hydrolase"/>
    <property type="match status" value="1"/>
</dbReference>
<gene>
    <name evidence="3" type="ORF">EDD35_4048</name>
</gene>
<keyword evidence="3" id="KW-0378">Hydrolase</keyword>
<dbReference type="Proteomes" id="UP000274843">
    <property type="component" value="Unassembled WGS sequence"/>
</dbReference>
<protein>
    <submittedName>
        <fullName evidence="3">Alpha/beta hydrolase family protein</fullName>
    </submittedName>
</protein>
<dbReference type="InterPro" id="IPR000073">
    <property type="entry name" value="AB_hydrolase_1"/>
</dbReference>
<dbReference type="InterPro" id="IPR029058">
    <property type="entry name" value="AB_hydrolase_fold"/>
</dbReference>
<evidence type="ECO:0000256" key="1">
    <source>
        <dbReference type="SAM" id="MobiDB-lite"/>
    </source>
</evidence>
<name>A0A3N2GZM5_9PSEU</name>
<proteinExistence type="predicted"/>
<dbReference type="SUPFAM" id="SSF53474">
    <property type="entry name" value="alpha/beta-Hydrolases"/>
    <property type="match status" value="1"/>
</dbReference>
<feature type="compositionally biased region" description="Basic residues" evidence="1">
    <location>
        <begin position="21"/>
        <end position="37"/>
    </location>
</feature>
<evidence type="ECO:0000313" key="3">
    <source>
        <dbReference type="EMBL" id="ROS41680.1"/>
    </source>
</evidence>